<dbReference type="EMBL" id="KZ613467">
    <property type="protein sequence ID" value="PMD26649.1"/>
    <property type="molecule type" value="Genomic_DNA"/>
</dbReference>
<protein>
    <submittedName>
        <fullName evidence="3">Uncharacterized protein</fullName>
    </submittedName>
</protein>
<evidence type="ECO:0000256" key="1">
    <source>
        <dbReference type="SAM" id="Coils"/>
    </source>
</evidence>
<sequence length="321" mass="36294">MCFGFGSKPRSGSKYTQTRKSYGPSSRSRSHTHSNPFSHHAAYEKERAHEFERLKNQAYQDVYSDIDHVKQLHEKLNTNGRGKGGEREKSVAEIANEAAAAAVKKEREEREAQRKEDVKFEGLKKMFEDERRAREERDRSAKEQTFERWARENEEREQREKVNRQIEDQINRALAGDTKGREAREKIDRQVEEGVRRGLEGLNCVGSAVPIHHNSGPHYGFYGGGRYYGWNGTGQGAGGYPGGGNVGNGNGRGCIGGWGWNDWNALPDLYRQGLLGDATTGPAIDHRINMLELKFELEKMKNEIRGSTGHSMGVPMGRMWP</sequence>
<reference evidence="3 4" key="1">
    <citation type="submission" date="2016-05" db="EMBL/GenBank/DDBJ databases">
        <title>A degradative enzymes factory behind the ericoid mycorrhizal symbiosis.</title>
        <authorList>
            <consortium name="DOE Joint Genome Institute"/>
            <person name="Martino E."/>
            <person name="Morin E."/>
            <person name="Grelet G."/>
            <person name="Kuo A."/>
            <person name="Kohler A."/>
            <person name="Daghino S."/>
            <person name="Barry K."/>
            <person name="Choi C."/>
            <person name="Cichocki N."/>
            <person name="Clum A."/>
            <person name="Copeland A."/>
            <person name="Hainaut M."/>
            <person name="Haridas S."/>
            <person name="Labutti K."/>
            <person name="Lindquist E."/>
            <person name="Lipzen A."/>
            <person name="Khouja H.-R."/>
            <person name="Murat C."/>
            <person name="Ohm R."/>
            <person name="Olson A."/>
            <person name="Spatafora J."/>
            <person name="Veneault-Fourrey C."/>
            <person name="Henrissat B."/>
            <person name="Grigoriev I."/>
            <person name="Martin F."/>
            <person name="Perotto S."/>
        </authorList>
    </citation>
    <scope>NUCLEOTIDE SEQUENCE [LARGE SCALE GENOMIC DNA]</scope>
    <source>
        <strain evidence="3 4">UAMH 7357</strain>
    </source>
</reference>
<proteinExistence type="predicted"/>
<organism evidence="3 4">
    <name type="scientific">Hyaloscypha hepaticicola</name>
    <dbReference type="NCBI Taxonomy" id="2082293"/>
    <lineage>
        <taxon>Eukaryota</taxon>
        <taxon>Fungi</taxon>
        <taxon>Dikarya</taxon>
        <taxon>Ascomycota</taxon>
        <taxon>Pezizomycotina</taxon>
        <taxon>Leotiomycetes</taxon>
        <taxon>Helotiales</taxon>
        <taxon>Hyaloscyphaceae</taxon>
        <taxon>Hyaloscypha</taxon>
    </lineage>
</organism>
<keyword evidence="4" id="KW-1185">Reference proteome</keyword>
<feature type="region of interest" description="Disordered" evidence="2">
    <location>
        <begin position="1"/>
        <end position="49"/>
    </location>
</feature>
<gene>
    <name evidence="3" type="ORF">NA56DRAFT_293753</name>
</gene>
<evidence type="ECO:0000256" key="2">
    <source>
        <dbReference type="SAM" id="MobiDB-lite"/>
    </source>
</evidence>
<feature type="coiled-coil region" evidence="1">
    <location>
        <begin position="91"/>
        <end position="118"/>
    </location>
</feature>
<dbReference type="Proteomes" id="UP000235672">
    <property type="component" value="Unassembled WGS sequence"/>
</dbReference>
<evidence type="ECO:0000313" key="3">
    <source>
        <dbReference type="EMBL" id="PMD26649.1"/>
    </source>
</evidence>
<evidence type="ECO:0000313" key="4">
    <source>
        <dbReference type="Proteomes" id="UP000235672"/>
    </source>
</evidence>
<dbReference type="OrthoDB" id="10521677at2759"/>
<feature type="compositionally biased region" description="Polar residues" evidence="2">
    <location>
        <begin position="13"/>
        <end position="37"/>
    </location>
</feature>
<accession>A0A2J6QK69</accession>
<dbReference type="AlphaFoldDB" id="A0A2J6QK69"/>
<keyword evidence="1" id="KW-0175">Coiled coil</keyword>
<name>A0A2J6QK69_9HELO</name>